<dbReference type="RefSeq" id="WP_311361888.1">
    <property type="nucleotide sequence ID" value="NZ_JAVRIE010000004.1"/>
</dbReference>
<dbReference type="Pfam" id="PF00583">
    <property type="entry name" value="Acetyltransf_1"/>
    <property type="match status" value="1"/>
</dbReference>
<evidence type="ECO:0000259" key="3">
    <source>
        <dbReference type="PROSITE" id="PS51186"/>
    </source>
</evidence>
<evidence type="ECO:0000256" key="2">
    <source>
        <dbReference type="ARBA" id="ARBA00023315"/>
    </source>
</evidence>
<dbReference type="CDD" id="cd04301">
    <property type="entry name" value="NAT_SF"/>
    <property type="match status" value="1"/>
</dbReference>
<dbReference type="AlphaFoldDB" id="A0AAW8R2J3"/>
<gene>
    <name evidence="4" type="ORF">RM544_11245</name>
</gene>
<dbReference type="Proteomes" id="UP001249020">
    <property type="component" value="Unassembled WGS sequence"/>
</dbReference>
<proteinExistence type="predicted"/>
<dbReference type="PROSITE" id="PS51186">
    <property type="entry name" value="GNAT"/>
    <property type="match status" value="1"/>
</dbReference>
<accession>A0AAW8R2J3</accession>
<organism evidence="4 5">
    <name type="scientific">Brumicola blandensis</name>
    <dbReference type="NCBI Taxonomy" id="3075611"/>
    <lineage>
        <taxon>Bacteria</taxon>
        <taxon>Pseudomonadati</taxon>
        <taxon>Pseudomonadota</taxon>
        <taxon>Gammaproteobacteria</taxon>
        <taxon>Alteromonadales</taxon>
        <taxon>Alteromonadaceae</taxon>
        <taxon>Brumicola</taxon>
    </lineage>
</organism>
<feature type="domain" description="N-acetyltransferase" evidence="3">
    <location>
        <begin position="6"/>
        <end position="161"/>
    </location>
</feature>
<dbReference type="PANTHER" id="PTHR10545:SF29">
    <property type="entry name" value="GH14572P-RELATED"/>
    <property type="match status" value="1"/>
</dbReference>
<keyword evidence="5" id="KW-1185">Reference proteome</keyword>
<dbReference type="PANTHER" id="PTHR10545">
    <property type="entry name" value="DIAMINE N-ACETYLTRANSFERASE"/>
    <property type="match status" value="1"/>
</dbReference>
<reference evidence="4 5" key="1">
    <citation type="submission" date="2023-09" db="EMBL/GenBank/DDBJ databases">
        <authorList>
            <person name="Rey-Velasco X."/>
        </authorList>
    </citation>
    <scope>NUCLEOTIDE SEQUENCE [LARGE SCALE GENOMIC DNA]</scope>
    <source>
        <strain evidence="4 5">W409</strain>
    </source>
</reference>
<dbReference type="EMBL" id="JAVRIE010000004">
    <property type="protein sequence ID" value="MDT0583115.1"/>
    <property type="molecule type" value="Genomic_DNA"/>
</dbReference>
<name>A0AAW8R2J3_9ALTE</name>
<dbReference type="InterPro" id="IPR000182">
    <property type="entry name" value="GNAT_dom"/>
</dbReference>
<dbReference type="InterPro" id="IPR016181">
    <property type="entry name" value="Acyl_CoA_acyltransferase"/>
</dbReference>
<dbReference type="InterPro" id="IPR051016">
    <property type="entry name" value="Diverse_Substrate_AcTransf"/>
</dbReference>
<sequence>MEIKIIRVDYSNTKQASDLLMLLNEYAEDPMGGDAPLSAFSKENLIEQLKKRPFVFSLICYVDGEPAAFTNCVEGFSTFKCKPLINIHDFAVSRRYRGYQLSQKLLAEIETIALEMGCCKVTLEVLEGNEVAKQAYIKFGFIAYELDPQAGKAMFWEKPLP</sequence>
<comment type="caution">
    <text evidence="4">The sequence shown here is derived from an EMBL/GenBank/DDBJ whole genome shotgun (WGS) entry which is preliminary data.</text>
</comment>
<protein>
    <submittedName>
        <fullName evidence="4">GNAT family N-acetyltransferase</fullName>
    </submittedName>
</protein>
<dbReference type="SUPFAM" id="SSF55729">
    <property type="entry name" value="Acyl-CoA N-acyltransferases (Nat)"/>
    <property type="match status" value="1"/>
</dbReference>
<dbReference type="GO" id="GO:0008080">
    <property type="term" value="F:N-acetyltransferase activity"/>
    <property type="evidence" value="ECO:0007669"/>
    <property type="project" value="TreeGrafter"/>
</dbReference>
<evidence type="ECO:0000256" key="1">
    <source>
        <dbReference type="ARBA" id="ARBA00022679"/>
    </source>
</evidence>
<evidence type="ECO:0000313" key="5">
    <source>
        <dbReference type="Proteomes" id="UP001249020"/>
    </source>
</evidence>
<keyword evidence="1" id="KW-0808">Transferase</keyword>
<dbReference type="Gene3D" id="3.40.630.30">
    <property type="match status" value="1"/>
</dbReference>
<keyword evidence="2" id="KW-0012">Acyltransferase</keyword>
<evidence type="ECO:0000313" key="4">
    <source>
        <dbReference type="EMBL" id="MDT0583115.1"/>
    </source>
</evidence>